<evidence type="ECO:0000313" key="4">
    <source>
        <dbReference type="EMBL" id="MFC3040475.1"/>
    </source>
</evidence>
<comment type="similarity">
    <text evidence="1 2">Belongs to the metallophosphoesterase superfamily. YfcE family.</text>
</comment>
<gene>
    <name evidence="4" type="ORF">ACFOGI_09480</name>
</gene>
<evidence type="ECO:0000313" key="5">
    <source>
        <dbReference type="Proteomes" id="UP001595279"/>
    </source>
</evidence>
<dbReference type="InterPro" id="IPR024654">
    <property type="entry name" value="Calcineurin-like_PHP_lpxH"/>
</dbReference>
<accession>A0ABV7CVT7</accession>
<dbReference type="Gene3D" id="3.60.21.10">
    <property type="match status" value="1"/>
</dbReference>
<dbReference type="EC" id="3.1.4.-" evidence="2"/>
<feature type="domain" description="Calcineurin-like phosphoesterase" evidence="3">
    <location>
        <begin position="1"/>
        <end position="150"/>
    </location>
</feature>
<dbReference type="InterPro" id="IPR029052">
    <property type="entry name" value="Metallo-depent_PP-like"/>
</dbReference>
<dbReference type="InterPro" id="IPR000979">
    <property type="entry name" value="Phosphodiesterase_MJ0936/Vps29"/>
</dbReference>
<evidence type="ECO:0000256" key="1">
    <source>
        <dbReference type="ARBA" id="ARBA00008950"/>
    </source>
</evidence>
<dbReference type="EMBL" id="JBHRSA010000041">
    <property type="protein sequence ID" value="MFC3040475.1"/>
    <property type="molecule type" value="Genomic_DNA"/>
</dbReference>
<comment type="caution">
    <text evidence="4">The sequence shown here is derived from an EMBL/GenBank/DDBJ whole genome shotgun (WGS) entry which is preliminary data.</text>
</comment>
<dbReference type="Pfam" id="PF12850">
    <property type="entry name" value="Metallophos_2"/>
    <property type="match status" value="1"/>
</dbReference>
<proteinExistence type="inferred from homology"/>
<dbReference type="SUPFAM" id="SSF56300">
    <property type="entry name" value="Metallo-dependent phosphatases"/>
    <property type="match status" value="1"/>
</dbReference>
<protein>
    <recommendedName>
        <fullName evidence="2">Phosphoesterase</fullName>
        <ecNumber evidence="2">3.1.4.-</ecNumber>
    </recommendedName>
</protein>
<dbReference type="PANTHER" id="PTHR11124">
    <property type="entry name" value="VACUOLAR SORTING PROTEIN VPS29"/>
    <property type="match status" value="1"/>
</dbReference>
<dbReference type="Proteomes" id="UP001595279">
    <property type="component" value="Unassembled WGS sequence"/>
</dbReference>
<evidence type="ECO:0000256" key="2">
    <source>
        <dbReference type="RuleBase" id="RU362039"/>
    </source>
</evidence>
<sequence length="165" mass="18838">MKIVVIADTHMSEKGTWLPERLENELKTTDLIIHAGDWKALGVYHMLSGYAEVKGVYGNVDGEDIQEVFPEKQLVELNGYKIGVVHGHGEKKTTDRRALEAFERDEPDIIIFGHSHIPLLRYYKKKLLLNPGSPTDKRTNPYYSFAVLQLGRELKAGHVFYKDKT</sequence>
<dbReference type="NCBIfam" id="TIGR00040">
    <property type="entry name" value="yfcE"/>
    <property type="match status" value="1"/>
</dbReference>
<keyword evidence="2" id="KW-0479">Metal-binding</keyword>
<keyword evidence="5" id="KW-1185">Reference proteome</keyword>
<organism evidence="4 5">
    <name type="scientific">Virgibacillus xinjiangensis</name>
    <dbReference type="NCBI Taxonomy" id="393090"/>
    <lineage>
        <taxon>Bacteria</taxon>
        <taxon>Bacillati</taxon>
        <taxon>Bacillota</taxon>
        <taxon>Bacilli</taxon>
        <taxon>Bacillales</taxon>
        <taxon>Bacillaceae</taxon>
        <taxon>Virgibacillus</taxon>
    </lineage>
</organism>
<reference evidence="5" key="1">
    <citation type="journal article" date="2019" name="Int. J. Syst. Evol. Microbiol.">
        <title>The Global Catalogue of Microorganisms (GCM) 10K type strain sequencing project: providing services to taxonomists for standard genome sequencing and annotation.</title>
        <authorList>
            <consortium name="The Broad Institute Genomics Platform"/>
            <consortium name="The Broad Institute Genome Sequencing Center for Infectious Disease"/>
            <person name="Wu L."/>
            <person name="Ma J."/>
        </authorList>
    </citation>
    <scope>NUCLEOTIDE SEQUENCE [LARGE SCALE GENOMIC DNA]</scope>
    <source>
        <strain evidence="5">KCTC 13128</strain>
    </source>
</reference>
<dbReference type="RefSeq" id="WP_390271752.1">
    <property type="nucleotide sequence ID" value="NZ_JBHRSA010000041.1"/>
</dbReference>
<comment type="cofactor">
    <cofactor evidence="2">
        <name>a divalent metal cation</name>
        <dbReference type="ChEBI" id="CHEBI:60240"/>
    </cofactor>
</comment>
<name>A0ABV7CVT7_9BACI</name>
<evidence type="ECO:0000259" key="3">
    <source>
        <dbReference type="Pfam" id="PF12850"/>
    </source>
</evidence>